<dbReference type="AlphaFoldDB" id="A0A5B9DAR3"/>
<evidence type="ECO:0000256" key="1">
    <source>
        <dbReference type="SAM" id="Phobius"/>
    </source>
</evidence>
<dbReference type="OrthoDB" id="372197at2157"/>
<feature type="transmembrane region" description="Helical" evidence="1">
    <location>
        <begin position="89"/>
        <end position="112"/>
    </location>
</feature>
<dbReference type="GeneID" id="41329517"/>
<reference evidence="2 3" key="1">
    <citation type="journal article" date="2020" name="Nature">
        <title>Isolation of an archaeon at the prokaryote-eukaryote interface.</title>
        <authorList>
            <person name="Imachi H."/>
            <person name="Nobu M.K."/>
            <person name="Nakahara N."/>
            <person name="Morono Y."/>
            <person name="Ogawara M."/>
            <person name="Takaki Y."/>
            <person name="Takano Y."/>
            <person name="Uematsu K."/>
            <person name="Ikuta T."/>
            <person name="Ito M."/>
            <person name="Matsui Y."/>
            <person name="Miyazaki M."/>
            <person name="Murata K."/>
            <person name="Saito Y."/>
            <person name="Sakai S."/>
            <person name="Song C."/>
            <person name="Tasumi E."/>
            <person name="Yamanaka Y."/>
            <person name="Yamaguchi T."/>
            <person name="Kamagata Y."/>
            <person name="Tamaki H."/>
            <person name="Takai K."/>
        </authorList>
    </citation>
    <scope>NUCLEOTIDE SEQUENCE [LARGE SCALE GENOMIC DNA]</scope>
    <source>
        <strain evidence="2 3">MK-D1</strain>
    </source>
</reference>
<feature type="transmembrane region" description="Helical" evidence="1">
    <location>
        <begin position="21"/>
        <end position="39"/>
    </location>
</feature>
<dbReference type="EMBL" id="CP042905">
    <property type="protein sequence ID" value="QEE15696.1"/>
    <property type="molecule type" value="Genomic_DNA"/>
</dbReference>
<dbReference type="KEGG" id="psyt:DSAG12_01523"/>
<sequence length="382" mass="44482">MRNSRNRKIHQLRILQRITSWLILISVSLVVLTGLHNYQWFSLTLGQFFLFKYHSVVDGFLTIFILIHSGLGAIKAIERKKEKFDRNNIYVYMIMFLLIGGTVYLEVFPYILGNDSISQNPSNILESESIVIGDQVFNFNPLEIQTIREDLFKNGSFSVFDILVYLDNLGQLDLDYHFNGTLNTYVIDNLEQQNLWWYKIKYSGGWDEKNVFRMDHYPWKVGSSVTLQPASKSTLDQIYATYLEENERLVSNNGTVIIPKVEINGRTINYNFYNVTINPHNLRNDTFQEGVITAIDIIMSLVDQGLISSYNLQWYDEIGTAEFVRSYWVEGIENDNAYGTCGFVYESGDTDFPFFDGNHIHLPSDTRILNNPEYSRWFWICL</sequence>
<dbReference type="RefSeq" id="WP_147662598.1">
    <property type="nucleotide sequence ID" value="NZ_CP042905.2"/>
</dbReference>
<protein>
    <recommendedName>
        <fullName evidence="4">DUF4405 domain-containing protein</fullName>
    </recommendedName>
</protein>
<accession>A0A5B9DAR3</accession>
<name>A0A5B9DAR3_9ARCH</name>
<proteinExistence type="predicted"/>
<gene>
    <name evidence="2" type="ORF">DSAG12_01523</name>
</gene>
<keyword evidence="3" id="KW-1185">Reference proteome</keyword>
<keyword evidence="1" id="KW-1133">Transmembrane helix</keyword>
<keyword evidence="1" id="KW-0472">Membrane</keyword>
<feature type="transmembrane region" description="Helical" evidence="1">
    <location>
        <begin position="59"/>
        <end position="77"/>
    </location>
</feature>
<organism evidence="2 3">
    <name type="scientific">Promethearchaeum syntrophicum</name>
    <dbReference type="NCBI Taxonomy" id="2594042"/>
    <lineage>
        <taxon>Archaea</taxon>
        <taxon>Promethearchaeati</taxon>
        <taxon>Promethearchaeota</taxon>
        <taxon>Promethearchaeia</taxon>
        <taxon>Promethearchaeales</taxon>
        <taxon>Promethearchaeaceae</taxon>
        <taxon>Promethearchaeum</taxon>
    </lineage>
</organism>
<reference evidence="2 3" key="2">
    <citation type="journal article" date="2024" name="Int. J. Syst. Evol. Microbiol.">
        <title>Promethearchaeum syntrophicum gen. nov., sp. nov., an anaerobic, obligately syntrophic archaeon, the first isolate of the lineage 'Asgard' archaea, and proposal of the new archaeal phylum Promethearchaeota phyl. nov. and kingdom Promethearchaeati regn. nov.</title>
        <authorList>
            <person name="Imachi H."/>
            <person name="Nobu M.K."/>
            <person name="Kato S."/>
            <person name="Takaki Y."/>
            <person name="Miyazaki M."/>
            <person name="Miyata M."/>
            <person name="Ogawara M."/>
            <person name="Saito Y."/>
            <person name="Sakai S."/>
            <person name="Tahara Y.O."/>
            <person name="Takano Y."/>
            <person name="Tasumi E."/>
            <person name="Uematsu K."/>
            <person name="Yoshimura T."/>
            <person name="Itoh T."/>
            <person name="Ohkuma M."/>
            <person name="Takai K."/>
        </authorList>
    </citation>
    <scope>NUCLEOTIDE SEQUENCE [LARGE SCALE GENOMIC DNA]</scope>
    <source>
        <strain evidence="2 3">MK-D1</strain>
    </source>
</reference>
<evidence type="ECO:0008006" key="4">
    <source>
        <dbReference type="Google" id="ProtNLM"/>
    </source>
</evidence>
<keyword evidence="1" id="KW-0812">Transmembrane</keyword>
<evidence type="ECO:0000313" key="2">
    <source>
        <dbReference type="EMBL" id="QEE15696.1"/>
    </source>
</evidence>
<dbReference type="Proteomes" id="UP000321408">
    <property type="component" value="Chromosome"/>
</dbReference>
<evidence type="ECO:0000313" key="3">
    <source>
        <dbReference type="Proteomes" id="UP000321408"/>
    </source>
</evidence>